<evidence type="ECO:0000256" key="1">
    <source>
        <dbReference type="SAM" id="MobiDB-lite"/>
    </source>
</evidence>
<evidence type="ECO:0000313" key="3">
    <source>
        <dbReference type="Proteomes" id="UP000095192"/>
    </source>
</evidence>
<dbReference type="EMBL" id="JROU02001330">
    <property type="protein sequence ID" value="OEH76773.1"/>
    <property type="molecule type" value="Genomic_DNA"/>
</dbReference>
<dbReference type="VEuPathDB" id="ToxoDB:cyc_04908"/>
<accession>A0A1D3CZZ9</accession>
<dbReference type="InParanoid" id="A0A1D3CZZ9"/>
<protein>
    <submittedName>
        <fullName evidence="2">Uncharacterized protein</fullName>
    </submittedName>
</protein>
<reference evidence="2 3" key="1">
    <citation type="journal article" date="2016" name="BMC Genomics">
        <title>Comparative genomics reveals Cyclospora cayetanensis possesses coccidia-like metabolism and invasion components but unique surface antigens.</title>
        <authorList>
            <person name="Liu S."/>
            <person name="Wang L."/>
            <person name="Zheng H."/>
            <person name="Xu Z."/>
            <person name="Roellig D.M."/>
            <person name="Li N."/>
            <person name="Frace M.A."/>
            <person name="Tang K."/>
            <person name="Arrowood M.J."/>
            <person name="Moss D.M."/>
            <person name="Zhang L."/>
            <person name="Feng Y."/>
            <person name="Xiao L."/>
        </authorList>
    </citation>
    <scope>NUCLEOTIDE SEQUENCE [LARGE SCALE GENOMIC DNA]</scope>
    <source>
        <strain evidence="2 3">CHN_HEN01</strain>
    </source>
</reference>
<comment type="caution">
    <text evidence="2">The sequence shown here is derived from an EMBL/GenBank/DDBJ whole genome shotgun (WGS) entry which is preliminary data.</text>
</comment>
<gene>
    <name evidence="2" type="ORF">cyc_04908</name>
</gene>
<feature type="compositionally biased region" description="Low complexity" evidence="1">
    <location>
        <begin position="153"/>
        <end position="167"/>
    </location>
</feature>
<sequence>MERPSVACTAGVYGEAVPRAAVARAAAAGRTASVAGGASYEEVDQRVDYSSGYPELGEEARLVVGVQAPSGRPVTAAAGSVAAHALLDLGSAVKDERAGGDVGAPVEEGLGVSFSQGRLVPAHGATAAFPRKAACTYAQQQRRSLDKCVQQKASPFGSGAPAAAPPSVDDIDLEALLQD</sequence>
<evidence type="ECO:0000313" key="2">
    <source>
        <dbReference type="EMBL" id="OEH76773.1"/>
    </source>
</evidence>
<dbReference type="AlphaFoldDB" id="A0A1D3CZZ9"/>
<feature type="region of interest" description="Disordered" evidence="1">
    <location>
        <begin position="146"/>
        <end position="168"/>
    </location>
</feature>
<name>A0A1D3CZZ9_9EIME</name>
<dbReference type="Proteomes" id="UP000095192">
    <property type="component" value="Unassembled WGS sequence"/>
</dbReference>
<organism evidence="2 3">
    <name type="scientific">Cyclospora cayetanensis</name>
    <dbReference type="NCBI Taxonomy" id="88456"/>
    <lineage>
        <taxon>Eukaryota</taxon>
        <taxon>Sar</taxon>
        <taxon>Alveolata</taxon>
        <taxon>Apicomplexa</taxon>
        <taxon>Conoidasida</taxon>
        <taxon>Coccidia</taxon>
        <taxon>Eucoccidiorida</taxon>
        <taxon>Eimeriorina</taxon>
        <taxon>Eimeriidae</taxon>
        <taxon>Cyclospora</taxon>
    </lineage>
</organism>
<keyword evidence="3" id="KW-1185">Reference proteome</keyword>
<proteinExistence type="predicted"/>